<organism evidence="4 5">
    <name type="scientific">Pseudonocardia acidicola</name>
    <dbReference type="NCBI Taxonomy" id="2724939"/>
    <lineage>
        <taxon>Bacteria</taxon>
        <taxon>Bacillati</taxon>
        <taxon>Actinomycetota</taxon>
        <taxon>Actinomycetes</taxon>
        <taxon>Pseudonocardiales</taxon>
        <taxon>Pseudonocardiaceae</taxon>
        <taxon>Pseudonocardia</taxon>
    </lineage>
</organism>
<dbReference type="RefSeq" id="WP_169381696.1">
    <property type="nucleotide sequence ID" value="NZ_JAAXLA010000020.1"/>
</dbReference>
<dbReference type="InterPro" id="IPR050109">
    <property type="entry name" value="HTH-type_TetR-like_transc_reg"/>
</dbReference>
<protein>
    <submittedName>
        <fullName evidence="4">TetR/AcrR family transcriptional regulator</fullName>
    </submittedName>
</protein>
<dbReference type="SUPFAM" id="SSF46689">
    <property type="entry name" value="Homeodomain-like"/>
    <property type="match status" value="1"/>
</dbReference>
<sequence length="211" mass="23329">MVAKRSRGRSQAERSAESSRRLLDAAVALIAEKGFGRTTAAEIGERAGFSREMVRARYGSKEALLESLMRDEFEPMFLGSGTGSSETALGRLLDLWDHLARESKEQPELLRALFVVCFETVGAIQGLSGWVREWIAYQRGAVAEALRAGQADGSIRLDLDPDREADRIVTYGLGLGFRWTLEPEAVDFSVELRSWGERLRESLRAHTGPAG</sequence>
<dbReference type="PROSITE" id="PS50977">
    <property type="entry name" value="HTH_TETR_2"/>
    <property type="match status" value="1"/>
</dbReference>
<dbReference type="InterPro" id="IPR001647">
    <property type="entry name" value="HTH_TetR"/>
</dbReference>
<evidence type="ECO:0000313" key="5">
    <source>
        <dbReference type="Proteomes" id="UP000820669"/>
    </source>
</evidence>
<keyword evidence="1 2" id="KW-0238">DNA-binding</keyword>
<dbReference type="Gene3D" id="1.10.357.10">
    <property type="entry name" value="Tetracycline Repressor, domain 2"/>
    <property type="match status" value="1"/>
</dbReference>
<dbReference type="Proteomes" id="UP000820669">
    <property type="component" value="Unassembled WGS sequence"/>
</dbReference>
<evidence type="ECO:0000256" key="1">
    <source>
        <dbReference type="ARBA" id="ARBA00023125"/>
    </source>
</evidence>
<dbReference type="PANTHER" id="PTHR30055">
    <property type="entry name" value="HTH-TYPE TRANSCRIPTIONAL REGULATOR RUTR"/>
    <property type="match status" value="1"/>
</dbReference>
<dbReference type="PRINTS" id="PR00455">
    <property type="entry name" value="HTHTETR"/>
</dbReference>
<reference evidence="4 5" key="1">
    <citation type="submission" date="2020-04" db="EMBL/GenBank/DDBJ databases">
        <authorList>
            <person name="Klaysubun C."/>
            <person name="Duangmal K."/>
            <person name="Lipun K."/>
        </authorList>
    </citation>
    <scope>NUCLEOTIDE SEQUENCE [LARGE SCALE GENOMIC DNA]</scope>
    <source>
        <strain evidence="4 5">K10HN5</strain>
    </source>
</reference>
<dbReference type="PANTHER" id="PTHR30055:SF226">
    <property type="entry name" value="HTH-TYPE TRANSCRIPTIONAL REGULATOR PKSA"/>
    <property type="match status" value="1"/>
</dbReference>
<feature type="domain" description="HTH tetR-type" evidence="3">
    <location>
        <begin position="16"/>
        <end position="76"/>
    </location>
</feature>
<evidence type="ECO:0000256" key="2">
    <source>
        <dbReference type="PROSITE-ProRule" id="PRU00335"/>
    </source>
</evidence>
<comment type="caution">
    <text evidence="4">The sequence shown here is derived from an EMBL/GenBank/DDBJ whole genome shotgun (WGS) entry which is preliminary data.</text>
</comment>
<dbReference type="Pfam" id="PF00440">
    <property type="entry name" value="TetR_N"/>
    <property type="match status" value="1"/>
</dbReference>
<evidence type="ECO:0000259" key="3">
    <source>
        <dbReference type="PROSITE" id="PS50977"/>
    </source>
</evidence>
<dbReference type="InterPro" id="IPR009057">
    <property type="entry name" value="Homeodomain-like_sf"/>
</dbReference>
<evidence type="ECO:0000313" key="4">
    <source>
        <dbReference type="EMBL" id="NMH98257.1"/>
    </source>
</evidence>
<gene>
    <name evidence="4" type="ORF">HF526_13185</name>
</gene>
<dbReference type="SUPFAM" id="SSF48498">
    <property type="entry name" value="Tetracyclin repressor-like, C-terminal domain"/>
    <property type="match status" value="1"/>
</dbReference>
<accession>A0ABX1SBR6</accession>
<keyword evidence="5" id="KW-1185">Reference proteome</keyword>
<proteinExistence type="predicted"/>
<feature type="DNA-binding region" description="H-T-H motif" evidence="2">
    <location>
        <begin position="39"/>
        <end position="58"/>
    </location>
</feature>
<dbReference type="InterPro" id="IPR036271">
    <property type="entry name" value="Tet_transcr_reg_TetR-rel_C_sf"/>
</dbReference>
<name>A0ABX1SBR6_9PSEU</name>
<dbReference type="EMBL" id="JAAXLA010000020">
    <property type="protein sequence ID" value="NMH98257.1"/>
    <property type="molecule type" value="Genomic_DNA"/>
</dbReference>